<evidence type="ECO:0000313" key="1">
    <source>
        <dbReference type="EMBL" id="DAD20571.1"/>
    </source>
</evidence>
<accession>A0A822XMZ8</accession>
<comment type="caution">
    <text evidence="1">The sequence shown here is derived from an EMBL/GenBank/DDBJ whole genome shotgun (WGS) entry which is preliminary data.</text>
</comment>
<keyword evidence="2" id="KW-1185">Reference proteome</keyword>
<name>A0A822XMZ8_NELNU</name>
<gene>
    <name evidence="1" type="ORF">HUJ06_022034</name>
</gene>
<dbReference type="Proteomes" id="UP000607653">
    <property type="component" value="Unassembled WGS sequence"/>
</dbReference>
<sequence length="37" mass="4101">MDCPFLYSVSLVEEDLCCYNLLSSDSEALKINTISAI</sequence>
<reference evidence="1 2" key="1">
    <citation type="journal article" date="2020" name="Mol. Biol. Evol.">
        <title>Distinct Expression and Methylation Patterns for Genes with Different Fates following a Single Whole-Genome Duplication in Flowering Plants.</title>
        <authorList>
            <person name="Shi T."/>
            <person name="Rahmani R.S."/>
            <person name="Gugger P.F."/>
            <person name="Wang M."/>
            <person name="Li H."/>
            <person name="Zhang Y."/>
            <person name="Li Z."/>
            <person name="Wang Q."/>
            <person name="Van de Peer Y."/>
            <person name="Marchal K."/>
            <person name="Chen J."/>
        </authorList>
    </citation>
    <scope>NUCLEOTIDE SEQUENCE [LARGE SCALE GENOMIC DNA]</scope>
    <source>
        <tissue evidence="1">Leaf</tissue>
    </source>
</reference>
<dbReference type="EMBL" id="DUZY01000001">
    <property type="protein sequence ID" value="DAD20571.1"/>
    <property type="molecule type" value="Genomic_DNA"/>
</dbReference>
<evidence type="ECO:0000313" key="2">
    <source>
        <dbReference type="Proteomes" id="UP000607653"/>
    </source>
</evidence>
<dbReference type="AlphaFoldDB" id="A0A822XMZ8"/>
<protein>
    <submittedName>
        <fullName evidence="1">Uncharacterized protein</fullName>
    </submittedName>
</protein>
<proteinExistence type="predicted"/>
<organism evidence="1 2">
    <name type="scientific">Nelumbo nucifera</name>
    <name type="common">Sacred lotus</name>
    <dbReference type="NCBI Taxonomy" id="4432"/>
    <lineage>
        <taxon>Eukaryota</taxon>
        <taxon>Viridiplantae</taxon>
        <taxon>Streptophyta</taxon>
        <taxon>Embryophyta</taxon>
        <taxon>Tracheophyta</taxon>
        <taxon>Spermatophyta</taxon>
        <taxon>Magnoliopsida</taxon>
        <taxon>Proteales</taxon>
        <taxon>Nelumbonaceae</taxon>
        <taxon>Nelumbo</taxon>
    </lineage>
</organism>